<keyword evidence="5" id="KW-0326">Glycosidase</keyword>
<dbReference type="STRING" id="52838.A0A4S8JYJ4"/>
<feature type="domain" description="Glycoside hydrolase family 5" evidence="7">
    <location>
        <begin position="48"/>
        <end position="382"/>
    </location>
</feature>
<evidence type="ECO:0000256" key="2">
    <source>
        <dbReference type="ARBA" id="ARBA00005641"/>
    </source>
</evidence>
<dbReference type="FunFam" id="3.20.20.80:FF:000012">
    <property type="entry name" value="Mannan endo-1,4-beta-mannosidase 6"/>
    <property type="match status" value="1"/>
</dbReference>
<comment type="caution">
    <text evidence="8">The sequence shown here is derived from an EMBL/GenBank/DDBJ whole genome shotgun (WGS) entry which is preliminary data.</text>
</comment>
<comment type="catalytic activity">
    <reaction evidence="1">
        <text>Random hydrolysis of (1-&gt;4)-beta-D-mannosidic linkages in mannans, galactomannans and glucomannans.</text>
        <dbReference type="EC" id="3.2.1.78"/>
    </reaction>
</comment>
<organism evidence="8 9">
    <name type="scientific">Musa balbisiana</name>
    <name type="common">Banana</name>
    <dbReference type="NCBI Taxonomy" id="52838"/>
    <lineage>
        <taxon>Eukaryota</taxon>
        <taxon>Viridiplantae</taxon>
        <taxon>Streptophyta</taxon>
        <taxon>Embryophyta</taxon>
        <taxon>Tracheophyta</taxon>
        <taxon>Spermatophyta</taxon>
        <taxon>Magnoliopsida</taxon>
        <taxon>Liliopsida</taxon>
        <taxon>Zingiberales</taxon>
        <taxon>Musaceae</taxon>
        <taxon>Musa</taxon>
    </lineage>
</organism>
<evidence type="ECO:0000259" key="7">
    <source>
        <dbReference type="Pfam" id="PF26410"/>
    </source>
</evidence>
<dbReference type="EMBL" id="PYDT01000003">
    <property type="protein sequence ID" value="THU67416.1"/>
    <property type="molecule type" value="Genomic_DNA"/>
</dbReference>
<keyword evidence="4" id="KW-0378">Hydrolase</keyword>
<dbReference type="EC" id="3.2.1.78" evidence="3"/>
<dbReference type="Gene3D" id="3.20.20.80">
    <property type="entry name" value="Glycosidases"/>
    <property type="match status" value="1"/>
</dbReference>
<evidence type="ECO:0000256" key="1">
    <source>
        <dbReference type="ARBA" id="ARBA00001678"/>
    </source>
</evidence>
<evidence type="ECO:0000256" key="5">
    <source>
        <dbReference type="ARBA" id="ARBA00023295"/>
    </source>
</evidence>
<sequence>MKERRIYTLLGLLLLAAVGYLNWSSSGGGGGRGGVRIPIPWLQPKMGFVGRNGTRFIDLEDRSPVYVNGWNSYWLMSSDSSDRVAEMLRRGRAMGMSVCRTWAFSDGGPNALQIYPGHFDERIFQALDFVIYQARKHYVRLILCLVNNLGAFGGKSQYVRWAQASGINVSTSTDPFFSHPTIKGYYKDYVKAIISRKNTYSGIRYRDEPAIFAWELINEPRCEYNSSGPLLQAWIAEMASYVKSLDEKHLVTVGLEGFYGPARNDRLGANPGSWAASLGSDFIQNSAIENIDFASVHAYPDSWIPKASLEEKVEYLSSWVDSHVNDSEHVLKKPVLFSEVGSHLRVKKNGTYDRDILLKIVYDKVYESAKKGQAAAGALIWQLMVEGMQSYQDEFSLVASEHPSTYKLIAQQSCRLRNLHMKKENTSREVVQSCLEPPS</sequence>
<proteinExistence type="inferred from homology"/>
<evidence type="ECO:0000256" key="4">
    <source>
        <dbReference type="ARBA" id="ARBA00022801"/>
    </source>
</evidence>
<dbReference type="Pfam" id="PF26410">
    <property type="entry name" value="GH5_mannosidase"/>
    <property type="match status" value="1"/>
</dbReference>
<evidence type="ECO:0000313" key="8">
    <source>
        <dbReference type="EMBL" id="THU67416.1"/>
    </source>
</evidence>
<gene>
    <name evidence="8" type="ORF">C4D60_Mb05t24400</name>
</gene>
<feature type="chain" id="PRO_5020383205" description="mannan endo-1,4-beta-mannosidase" evidence="6">
    <location>
        <begin position="25"/>
        <end position="439"/>
    </location>
</feature>
<keyword evidence="9" id="KW-1185">Reference proteome</keyword>
<feature type="signal peptide" evidence="6">
    <location>
        <begin position="1"/>
        <end position="24"/>
    </location>
</feature>
<dbReference type="GO" id="GO:0000272">
    <property type="term" value="P:polysaccharide catabolic process"/>
    <property type="evidence" value="ECO:0007669"/>
    <property type="project" value="InterPro"/>
</dbReference>
<name>A0A4S8JYJ4_MUSBA</name>
<evidence type="ECO:0000313" key="9">
    <source>
        <dbReference type="Proteomes" id="UP000317650"/>
    </source>
</evidence>
<reference evidence="8 9" key="1">
    <citation type="journal article" date="2019" name="Nat. Plants">
        <title>Genome sequencing of Musa balbisiana reveals subgenome evolution and function divergence in polyploid bananas.</title>
        <authorList>
            <person name="Yao X."/>
        </authorList>
    </citation>
    <scope>NUCLEOTIDE SEQUENCE [LARGE SCALE GENOMIC DNA]</scope>
    <source>
        <strain evidence="9">cv. DH-PKW</strain>
        <tissue evidence="8">Leaves</tissue>
    </source>
</reference>
<protein>
    <recommendedName>
        <fullName evidence="3">mannan endo-1,4-beta-mannosidase</fullName>
        <ecNumber evidence="3">3.2.1.78</ecNumber>
    </recommendedName>
</protein>
<dbReference type="InterPro" id="IPR001547">
    <property type="entry name" value="Glyco_hydro_5"/>
</dbReference>
<dbReference type="Proteomes" id="UP000317650">
    <property type="component" value="Chromosome 5"/>
</dbReference>
<evidence type="ECO:0000256" key="6">
    <source>
        <dbReference type="SAM" id="SignalP"/>
    </source>
</evidence>
<keyword evidence="6" id="KW-0732">Signal</keyword>
<dbReference type="SUPFAM" id="SSF51445">
    <property type="entry name" value="(Trans)glycosidases"/>
    <property type="match status" value="1"/>
</dbReference>
<dbReference type="GO" id="GO:0016985">
    <property type="term" value="F:mannan endo-1,4-beta-mannosidase activity"/>
    <property type="evidence" value="ECO:0007669"/>
    <property type="project" value="UniProtKB-EC"/>
</dbReference>
<accession>A0A4S8JYJ4</accession>
<dbReference type="PANTHER" id="PTHR31451:SF51">
    <property type="entry name" value="MANNAN ENDO-1,4-BETA-MANNOSIDASE 6"/>
    <property type="match status" value="1"/>
</dbReference>
<evidence type="ECO:0000256" key="3">
    <source>
        <dbReference type="ARBA" id="ARBA00012706"/>
    </source>
</evidence>
<dbReference type="PANTHER" id="PTHR31451">
    <property type="match status" value="1"/>
</dbReference>
<comment type="similarity">
    <text evidence="2">Belongs to the glycosyl hydrolase 5 (cellulase A) family.</text>
</comment>
<dbReference type="InterPro" id="IPR017853">
    <property type="entry name" value="GH"/>
</dbReference>
<dbReference type="InterPro" id="IPR045053">
    <property type="entry name" value="MAN-like"/>
</dbReference>
<dbReference type="AlphaFoldDB" id="A0A4S8JYJ4"/>